<name>A0A848L6J6_9ACTN</name>
<dbReference type="Proteomes" id="UP000550729">
    <property type="component" value="Unassembled WGS sequence"/>
</dbReference>
<proteinExistence type="predicted"/>
<dbReference type="Pfam" id="PF20091">
    <property type="entry name" value="Abhydrolase_10"/>
    <property type="match status" value="1"/>
</dbReference>
<protein>
    <recommendedName>
        <fullName evidence="1">Alpha/beta hydrolase domain-containing protein</fullName>
    </recommendedName>
</protein>
<comment type="caution">
    <text evidence="2">The sequence shown here is derived from an EMBL/GenBank/DDBJ whole genome shotgun (WGS) entry which is preliminary data.</text>
</comment>
<evidence type="ECO:0000313" key="2">
    <source>
        <dbReference type="EMBL" id="NMO03228.1"/>
    </source>
</evidence>
<reference evidence="2 3" key="1">
    <citation type="submission" date="2020-04" db="EMBL/GenBank/DDBJ databases">
        <title>Gordonia sp. nov. TBRC 11910.</title>
        <authorList>
            <person name="Suriyachadkun C."/>
        </authorList>
    </citation>
    <scope>NUCLEOTIDE SEQUENCE [LARGE SCALE GENOMIC DNA]</scope>
    <source>
        <strain evidence="2 3">TBRC 11910</strain>
    </source>
</reference>
<organism evidence="2 3">
    <name type="scientific">Gordonia asplenii</name>
    <dbReference type="NCBI Taxonomy" id="2725283"/>
    <lineage>
        <taxon>Bacteria</taxon>
        <taxon>Bacillati</taxon>
        <taxon>Actinomycetota</taxon>
        <taxon>Actinomycetes</taxon>
        <taxon>Mycobacteriales</taxon>
        <taxon>Gordoniaceae</taxon>
        <taxon>Gordonia</taxon>
    </lineage>
</organism>
<evidence type="ECO:0000313" key="3">
    <source>
        <dbReference type="Proteomes" id="UP000550729"/>
    </source>
</evidence>
<accession>A0A848L6J6</accession>
<gene>
    <name evidence="2" type="ORF">HH308_18600</name>
</gene>
<keyword evidence="3" id="KW-1185">Reference proteome</keyword>
<dbReference type="RefSeq" id="WP_170195737.1">
    <property type="nucleotide sequence ID" value="NZ_JABBNB010000021.1"/>
</dbReference>
<dbReference type="InterPro" id="IPR045394">
    <property type="entry name" value="Abhydrolase_dom"/>
</dbReference>
<sequence>MSDMPEVEALSGPIPDVAPLRYDLEALGYVDREYILRGTASAYRRRNDTDWTADFDGNAPFATRLRVRRPTDSTKFSGTVVVEWLNVSTGADMAPDWGLVHRHLIRSGHAWVGVSAQRAGIDGGGFVAGHNLKSLDADRYRCLAHPGDEYSYDIFTQVAELLRSGAGDVLGGERAHQILAIGHSQSAMFLVTYINAVDPAARVIDGYLVHGRPAVAADLTTGLATPAAVESDQVADAVRMFTAQTPVPIRDDPRVPVFVLQSESDVALSRAGRLRQPDTDRIRVWEIAGTAHADTYLMAANEDDGTSVQRLAAALRPVSEVLGSATELPINSGPQQHYVAQAAIEHLVRWADEGSPPPLAPRLSLRDDVDDLDRDKRGIALGGVRTPWVDAPVATLAGVGQGGSGFAFLFGITRPFDAVELAARYSHGMTDYLRQFTDALDTSIAQGFLLDADRAEILAIAEIDWRSQRG</sequence>
<feature type="domain" description="Alpha/beta hydrolase" evidence="1">
    <location>
        <begin position="22"/>
        <end position="459"/>
    </location>
</feature>
<dbReference type="AlphaFoldDB" id="A0A848L6J6"/>
<dbReference type="EMBL" id="JABBNB010000021">
    <property type="protein sequence ID" value="NMO03228.1"/>
    <property type="molecule type" value="Genomic_DNA"/>
</dbReference>
<evidence type="ECO:0000259" key="1">
    <source>
        <dbReference type="Pfam" id="PF20091"/>
    </source>
</evidence>